<accession>L1I6Y4</accession>
<dbReference type="eggNOG" id="KOG1029">
    <property type="taxonomic scope" value="Eukaryota"/>
</dbReference>
<dbReference type="PANTHER" id="PTHR11216">
    <property type="entry name" value="EH DOMAIN"/>
    <property type="match status" value="1"/>
</dbReference>
<dbReference type="CDD" id="cd00052">
    <property type="entry name" value="EH"/>
    <property type="match status" value="1"/>
</dbReference>
<evidence type="ECO:0000313" key="6">
    <source>
        <dbReference type="Proteomes" id="UP000011087"/>
    </source>
</evidence>
<dbReference type="InterPro" id="IPR018247">
    <property type="entry name" value="EF_Hand_1_Ca_BS"/>
</dbReference>
<dbReference type="OrthoDB" id="1716625at2759"/>
<keyword evidence="1" id="KW-0106">Calcium</keyword>
<dbReference type="GO" id="GO:0005509">
    <property type="term" value="F:calcium ion binding"/>
    <property type="evidence" value="ECO:0007669"/>
    <property type="project" value="InterPro"/>
</dbReference>
<reference evidence="6" key="2">
    <citation type="submission" date="2012-11" db="EMBL/GenBank/DDBJ databases">
        <authorList>
            <person name="Kuo A."/>
            <person name="Curtis B.A."/>
            <person name="Tanifuji G."/>
            <person name="Burki F."/>
            <person name="Gruber A."/>
            <person name="Irimia M."/>
            <person name="Maruyama S."/>
            <person name="Arias M.C."/>
            <person name="Ball S.G."/>
            <person name="Gile G.H."/>
            <person name="Hirakawa Y."/>
            <person name="Hopkins J.F."/>
            <person name="Rensing S.A."/>
            <person name="Schmutz J."/>
            <person name="Symeonidi A."/>
            <person name="Elias M."/>
            <person name="Eveleigh R.J."/>
            <person name="Herman E.K."/>
            <person name="Klute M.J."/>
            <person name="Nakayama T."/>
            <person name="Obornik M."/>
            <person name="Reyes-Prieto A."/>
            <person name="Armbrust E.V."/>
            <person name="Aves S.J."/>
            <person name="Beiko R.G."/>
            <person name="Coutinho P."/>
            <person name="Dacks J.B."/>
            <person name="Durnford D.G."/>
            <person name="Fast N.M."/>
            <person name="Green B.R."/>
            <person name="Grisdale C."/>
            <person name="Hempe F."/>
            <person name="Henrissat B."/>
            <person name="Hoppner M.P."/>
            <person name="Ishida K.-I."/>
            <person name="Kim E."/>
            <person name="Koreny L."/>
            <person name="Kroth P.G."/>
            <person name="Liu Y."/>
            <person name="Malik S.-B."/>
            <person name="Maier U.G."/>
            <person name="McRose D."/>
            <person name="Mock T."/>
            <person name="Neilson J.A."/>
            <person name="Onodera N.T."/>
            <person name="Poole A.M."/>
            <person name="Pritham E.J."/>
            <person name="Richards T.A."/>
            <person name="Rocap G."/>
            <person name="Roy S.W."/>
            <person name="Sarai C."/>
            <person name="Schaack S."/>
            <person name="Shirato S."/>
            <person name="Slamovits C.H."/>
            <person name="Spencer D.F."/>
            <person name="Suzuki S."/>
            <person name="Worden A.Z."/>
            <person name="Zauner S."/>
            <person name="Barry K."/>
            <person name="Bell C."/>
            <person name="Bharti A.K."/>
            <person name="Crow J.A."/>
            <person name="Grimwood J."/>
            <person name="Kramer R."/>
            <person name="Lindquist E."/>
            <person name="Lucas S."/>
            <person name="Salamov A."/>
            <person name="McFadden G.I."/>
            <person name="Lane C.E."/>
            <person name="Keeling P.J."/>
            <person name="Gray M.W."/>
            <person name="Grigoriev I.V."/>
            <person name="Archibald J.M."/>
        </authorList>
    </citation>
    <scope>NUCLEOTIDE SEQUENCE</scope>
    <source>
        <strain evidence="6">CCMP2712</strain>
    </source>
</reference>
<gene>
    <name evidence="4" type="ORF">GUITHDRAFT_82655</name>
</gene>
<dbReference type="EnsemblProtists" id="EKX32011">
    <property type="protein sequence ID" value="EKX32011"/>
    <property type="gene ID" value="GUITHDRAFT_82655"/>
</dbReference>
<dbReference type="EMBL" id="JH993219">
    <property type="protein sequence ID" value="EKX32011.1"/>
    <property type="molecule type" value="Genomic_DNA"/>
</dbReference>
<feature type="domain" description="EH" evidence="2">
    <location>
        <begin position="3"/>
        <end position="80"/>
    </location>
</feature>
<feature type="domain" description="EF-hand" evidence="3">
    <location>
        <begin position="36"/>
        <end position="71"/>
    </location>
</feature>
<dbReference type="GeneID" id="17288734"/>
<protein>
    <recommendedName>
        <fullName evidence="7">EF-hand domain-containing protein</fullName>
    </recommendedName>
</protein>
<dbReference type="GO" id="GO:0005737">
    <property type="term" value="C:cytoplasm"/>
    <property type="evidence" value="ECO:0007669"/>
    <property type="project" value="TreeGrafter"/>
</dbReference>
<dbReference type="InterPro" id="IPR000261">
    <property type="entry name" value="EH_dom"/>
</dbReference>
<dbReference type="Proteomes" id="UP000011087">
    <property type="component" value="Unassembled WGS sequence"/>
</dbReference>
<evidence type="ECO:0000313" key="5">
    <source>
        <dbReference type="EnsemblProtists" id="EKX32011"/>
    </source>
</evidence>
<dbReference type="SUPFAM" id="SSF47473">
    <property type="entry name" value="EF-hand"/>
    <property type="match status" value="1"/>
</dbReference>
<feature type="non-terminal residue" evidence="4">
    <location>
        <position position="80"/>
    </location>
</feature>
<evidence type="ECO:0008006" key="7">
    <source>
        <dbReference type="Google" id="ProtNLM"/>
    </source>
</evidence>
<dbReference type="Gene3D" id="1.10.238.10">
    <property type="entry name" value="EF-hand"/>
    <property type="match status" value="1"/>
</dbReference>
<dbReference type="PROSITE" id="PS00018">
    <property type="entry name" value="EF_HAND_1"/>
    <property type="match status" value="1"/>
</dbReference>
<dbReference type="GO" id="GO:0005886">
    <property type="term" value="C:plasma membrane"/>
    <property type="evidence" value="ECO:0007669"/>
    <property type="project" value="TreeGrafter"/>
</dbReference>
<evidence type="ECO:0000256" key="1">
    <source>
        <dbReference type="ARBA" id="ARBA00022837"/>
    </source>
</evidence>
<evidence type="ECO:0000259" key="3">
    <source>
        <dbReference type="PROSITE" id="PS50222"/>
    </source>
</evidence>
<dbReference type="HOGENOM" id="CLU_196448_0_0_1"/>
<dbReference type="STRING" id="905079.L1I6Y4"/>
<dbReference type="SMART" id="SM00027">
    <property type="entry name" value="EH"/>
    <property type="match status" value="1"/>
</dbReference>
<dbReference type="PROSITE" id="PS50031">
    <property type="entry name" value="EH"/>
    <property type="match status" value="1"/>
</dbReference>
<dbReference type="GO" id="GO:0016197">
    <property type="term" value="P:endosomal transport"/>
    <property type="evidence" value="ECO:0007669"/>
    <property type="project" value="TreeGrafter"/>
</dbReference>
<sequence length="80" mass="9009">MAEYEEHCKVFEAIDEGRTGYLDGRQAKQLLMQSGLSTSTLRLVWDLADESKDGKLDAHEFAIAQHLMGMARREKPLPSS</sequence>
<name>L1I6Y4_GUITC</name>
<keyword evidence="6" id="KW-1185">Reference proteome</keyword>
<organism evidence="4">
    <name type="scientific">Guillardia theta (strain CCMP2712)</name>
    <name type="common">Cryptophyte</name>
    <dbReference type="NCBI Taxonomy" id="905079"/>
    <lineage>
        <taxon>Eukaryota</taxon>
        <taxon>Cryptophyceae</taxon>
        <taxon>Pyrenomonadales</taxon>
        <taxon>Geminigeraceae</taxon>
        <taxon>Guillardia</taxon>
    </lineage>
</organism>
<dbReference type="InterPro" id="IPR002048">
    <property type="entry name" value="EF_hand_dom"/>
</dbReference>
<dbReference type="GO" id="GO:0006897">
    <property type="term" value="P:endocytosis"/>
    <property type="evidence" value="ECO:0007669"/>
    <property type="project" value="TreeGrafter"/>
</dbReference>
<dbReference type="AlphaFoldDB" id="L1I6Y4"/>
<dbReference type="PANTHER" id="PTHR11216:SF170">
    <property type="entry name" value="DYNAMIN ASSOCIATED PROTEIN 160, ISOFORM D"/>
    <property type="match status" value="1"/>
</dbReference>
<evidence type="ECO:0000259" key="2">
    <source>
        <dbReference type="PROSITE" id="PS50031"/>
    </source>
</evidence>
<dbReference type="RefSeq" id="XP_005818991.1">
    <property type="nucleotide sequence ID" value="XM_005818934.1"/>
</dbReference>
<dbReference type="PROSITE" id="PS50222">
    <property type="entry name" value="EF_HAND_2"/>
    <property type="match status" value="1"/>
</dbReference>
<dbReference type="KEGG" id="gtt:GUITHDRAFT_82655"/>
<dbReference type="PaxDb" id="55529-EKX32011"/>
<dbReference type="Pfam" id="PF12763">
    <property type="entry name" value="EH"/>
    <property type="match status" value="1"/>
</dbReference>
<dbReference type="InterPro" id="IPR011992">
    <property type="entry name" value="EF-hand-dom_pair"/>
</dbReference>
<evidence type="ECO:0000313" key="4">
    <source>
        <dbReference type="EMBL" id="EKX32011.1"/>
    </source>
</evidence>
<reference evidence="4 6" key="1">
    <citation type="journal article" date="2012" name="Nature">
        <title>Algal genomes reveal evolutionary mosaicism and the fate of nucleomorphs.</title>
        <authorList>
            <consortium name="DOE Joint Genome Institute"/>
            <person name="Curtis B.A."/>
            <person name="Tanifuji G."/>
            <person name="Burki F."/>
            <person name="Gruber A."/>
            <person name="Irimia M."/>
            <person name="Maruyama S."/>
            <person name="Arias M.C."/>
            <person name="Ball S.G."/>
            <person name="Gile G.H."/>
            <person name="Hirakawa Y."/>
            <person name="Hopkins J.F."/>
            <person name="Kuo A."/>
            <person name="Rensing S.A."/>
            <person name="Schmutz J."/>
            <person name="Symeonidi A."/>
            <person name="Elias M."/>
            <person name="Eveleigh R.J."/>
            <person name="Herman E.K."/>
            <person name="Klute M.J."/>
            <person name="Nakayama T."/>
            <person name="Obornik M."/>
            <person name="Reyes-Prieto A."/>
            <person name="Armbrust E.V."/>
            <person name="Aves S.J."/>
            <person name="Beiko R.G."/>
            <person name="Coutinho P."/>
            <person name="Dacks J.B."/>
            <person name="Durnford D.G."/>
            <person name="Fast N.M."/>
            <person name="Green B.R."/>
            <person name="Grisdale C.J."/>
            <person name="Hempel F."/>
            <person name="Henrissat B."/>
            <person name="Hoppner M.P."/>
            <person name="Ishida K."/>
            <person name="Kim E."/>
            <person name="Koreny L."/>
            <person name="Kroth P.G."/>
            <person name="Liu Y."/>
            <person name="Malik S.B."/>
            <person name="Maier U.G."/>
            <person name="McRose D."/>
            <person name="Mock T."/>
            <person name="Neilson J.A."/>
            <person name="Onodera N.T."/>
            <person name="Poole A.M."/>
            <person name="Pritham E.J."/>
            <person name="Richards T.A."/>
            <person name="Rocap G."/>
            <person name="Roy S.W."/>
            <person name="Sarai C."/>
            <person name="Schaack S."/>
            <person name="Shirato S."/>
            <person name="Slamovits C.H."/>
            <person name="Spencer D.F."/>
            <person name="Suzuki S."/>
            <person name="Worden A.Z."/>
            <person name="Zauner S."/>
            <person name="Barry K."/>
            <person name="Bell C."/>
            <person name="Bharti A.K."/>
            <person name="Crow J.A."/>
            <person name="Grimwood J."/>
            <person name="Kramer R."/>
            <person name="Lindquist E."/>
            <person name="Lucas S."/>
            <person name="Salamov A."/>
            <person name="McFadden G.I."/>
            <person name="Lane C.E."/>
            <person name="Keeling P.J."/>
            <person name="Gray M.W."/>
            <person name="Grigoriev I.V."/>
            <person name="Archibald J.M."/>
        </authorList>
    </citation>
    <scope>NUCLEOTIDE SEQUENCE</scope>
    <source>
        <strain evidence="4 6">CCMP2712</strain>
    </source>
</reference>
<reference evidence="5" key="3">
    <citation type="submission" date="2015-06" db="UniProtKB">
        <authorList>
            <consortium name="EnsemblProtists"/>
        </authorList>
    </citation>
    <scope>IDENTIFICATION</scope>
</reference>
<proteinExistence type="predicted"/>